<dbReference type="GO" id="GO:0008320">
    <property type="term" value="F:protein transmembrane transporter activity"/>
    <property type="evidence" value="ECO:0007669"/>
    <property type="project" value="UniProtKB-UniRule"/>
</dbReference>
<evidence type="ECO:0000256" key="4">
    <source>
        <dbReference type="ARBA" id="ARBA00022692"/>
    </source>
</evidence>
<keyword evidence="3 9" id="KW-1003">Cell membrane</keyword>
<reference evidence="11" key="1">
    <citation type="submission" date="2017-01" db="EMBL/GenBank/DDBJ databases">
        <authorList>
            <person name="Varghese N."/>
            <person name="Submissions S."/>
        </authorList>
    </citation>
    <scope>NUCLEOTIDE SEQUENCE [LARGE SCALE GENOMIC DNA]</scope>
    <source>
        <strain evidence="11">ATCC 51758</strain>
    </source>
</reference>
<protein>
    <recommendedName>
        <fullName evidence="9">Protein translocase subunit SecE</fullName>
    </recommendedName>
</protein>
<dbReference type="PRINTS" id="PR01650">
    <property type="entry name" value="SECETRNLCASE"/>
</dbReference>
<evidence type="ECO:0000256" key="9">
    <source>
        <dbReference type="HAMAP-Rule" id="MF_00422"/>
    </source>
</evidence>
<dbReference type="Pfam" id="PF00584">
    <property type="entry name" value="SecE"/>
    <property type="match status" value="1"/>
</dbReference>
<dbReference type="GO" id="GO:0065002">
    <property type="term" value="P:intracellular protein transmembrane transport"/>
    <property type="evidence" value="ECO:0007669"/>
    <property type="project" value="UniProtKB-UniRule"/>
</dbReference>
<dbReference type="GO" id="GO:0005886">
    <property type="term" value="C:plasma membrane"/>
    <property type="evidence" value="ECO:0007669"/>
    <property type="project" value="UniProtKB-UniRule"/>
</dbReference>
<dbReference type="AlphaFoldDB" id="A0A1N7CRX9"/>
<dbReference type="RefSeq" id="WP_076604502.1">
    <property type="nucleotide sequence ID" value="NZ_FTMD01000028.1"/>
</dbReference>
<dbReference type="Gene3D" id="1.20.5.1030">
    <property type="entry name" value="Preprotein translocase secy subunit"/>
    <property type="match status" value="1"/>
</dbReference>
<keyword evidence="8 9" id="KW-0472">Membrane</keyword>
<dbReference type="NCBIfam" id="NF004371">
    <property type="entry name" value="PRK05740.1-1"/>
    <property type="match status" value="1"/>
</dbReference>
<dbReference type="EMBL" id="FTMD01000028">
    <property type="protein sequence ID" value="SIR66224.1"/>
    <property type="molecule type" value="Genomic_DNA"/>
</dbReference>
<evidence type="ECO:0000256" key="6">
    <source>
        <dbReference type="ARBA" id="ARBA00022989"/>
    </source>
</evidence>
<dbReference type="InterPro" id="IPR038379">
    <property type="entry name" value="SecE_sf"/>
</dbReference>
<evidence type="ECO:0000313" key="11">
    <source>
        <dbReference type="Proteomes" id="UP000186819"/>
    </source>
</evidence>
<evidence type="ECO:0000256" key="5">
    <source>
        <dbReference type="ARBA" id="ARBA00022927"/>
    </source>
</evidence>
<comment type="subcellular location">
    <subcellularLocation>
        <location evidence="1">Membrane</location>
    </subcellularLocation>
</comment>
<dbReference type="STRING" id="34027.SAMN05421829_1283"/>
<gene>
    <name evidence="9" type="primary">secE</name>
    <name evidence="10" type="ORF">SAMN05421829_1283</name>
</gene>
<dbReference type="GO" id="GO:0006605">
    <property type="term" value="P:protein targeting"/>
    <property type="evidence" value="ECO:0007669"/>
    <property type="project" value="UniProtKB-UniRule"/>
</dbReference>
<sequence>MADKFKFALALALLAAGVVGFYQLSEQALVLRVLSVLAGVAAGVAVAWQSEPGRRFVEFAREATAEAKKVVWPSRKETVQTTGMVFAFAVVMAVFLWLTDKSLEWVLYDLILGWK</sequence>
<comment type="function">
    <text evidence="9">Essential subunit of the Sec protein translocation channel SecYEG. Clamps together the 2 halves of SecY. May contact the channel plug during translocation.</text>
</comment>
<dbReference type="PANTHER" id="PTHR33910:SF1">
    <property type="entry name" value="PROTEIN TRANSLOCASE SUBUNIT SECE"/>
    <property type="match status" value="1"/>
</dbReference>
<evidence type="ECO:0000256" key="8">
    <source>
        <dbReference type="ARBA" id="ARBA00023136"/>
    </source>
</evidence>
<evidence type="ECO:0000313" key="10">
    <source>
        <dbReference type="EMBL" id="SIR66224.1"/>
    </source>
</evidence>
<feature type="transmembrane region" description="Helical" evidence="9">
    <location>
        <begin position="30"/>
        <end position="48"/>
    </location>
</feature>
<dbReference type="OrthoDB" id="9806365at2"/>
<evidence type="ECO:0000256" key="7">
    <source>
        <dbReference type="ARBA" id="ARBA00023010"/>
    </source>
</evidence>
<dbReference type="InterPro" id="IPR005807">
    <property type="entry name" value="SecE_bac"/>
</dbReference>
<keyword evidence="5 9" id="KW-0653">Protein transport</keyword>
<dbReference type="InterPro" id="IPR001901">
    <property type="entry name" value="Translocase_SecE/Sec61-g"/>
</dbReference>
<keyword evidence="6 9" id="KW-1133">Transmembrane helix</keyword>
<keyword evidence="11" id="KW-1185">Reference proteome</keyword>
<comment type="caution">
    <text evidence="9">Lacks conserved residue(s) required for the propagation of feature annotation.</text>
</comment>
<proteinExistence type="inferred from homology"/>
<feature type="transmembrane region" description="Helical" evidence="9">
    <location>
        <begin position="78"/>
        <end position="98"/>
    </location>
</feature>
<keyword evidence="2 9" id="KW-0813">Transport</keyword>
<dbReference type="PANTHER" id="PTHR33910">
    <property type="entry name" value="PROTEIN TRANSLOCASE SUBUNIT SECE"/>
    <property type="match status" value="1"/>
</dbReference>
<keyword evidence="7 9" id="KW-0811">Translocation</keyword>
<keyword evidence="4 9" id="KW-0812">Transmembrane</keyword>
<dbReference type="GO" id="GO:0043952">
    <property type="term" value="P:protein transport by the Sec complex"/>
    <property type="evidence" value="ECO:0007669"/>
    <property type="project" value="UniProtKB-UniRule"/>
</dbReference>
<dbReference type="GO" id="GO:0009306">
    <property type="term" value="P:protein secretion"/>
    <property type="evidence" value="ECO:0007669"/>
    <property type="project" value="UniProtKB-UniRule"/>
</dbReference>
<name>A0A1N7CRX9_9RHOO</name>
<evidence type="ECO:0000256" key="3">
    <source>
        <dbReference type="ARBA" id="ARBA00022475"/>
    </source>
</evidence>
<dbReference type="Proteomes" id="UP000186819">
    <property type="component" value="Unassembled WGS sequence"/>
</dbReference>
<organism evidence="10 11">
    <name type="scientific">Aromatoleum tolulyticum</name>
    <dbReference type="NCBI Taxonomy" id="34027"/>
    <lineage>
        <taxon>Bacteria</taxon>
        <taxon>Pseudomonadati</taxon>
        <taxon>Pseudomonadota</taxon>
        <taxon>Betaproteobacteria</taxon>
        <taxon>Rhodocyclales</taxon>
        <taxon>Rhodocyclaceae</taxon>
        <taxon>Aromatoleum</taxon>
    </lineage>
</organism>
<dbReference type="NCBIfam" id="TIGR00964">
    <property type="entry name" value="secE_bact"/>
    <property type="match status" value="1"/>
</dbReference>
<evidence type="ECO:0000256" key="1">
    <source>
        <dbReference type="ARBA" id="ARBA00004370"/>
    </source>
</evidence>
<evidence type="ECO:0000256" key="2">
    <source>
        <dbReference type="ARBA" id="ARBA00022448"/>
    </source>
</evidence>
<accession>A0A1N7CRX9</accession>
<comment type="similarity">
    <text evidence="9">Belongs to the SecE/SEC61-gamma family.</text>
</comment>
<dbReference type="HAMAP" id="MF_00422">
    <property type="entry name" value="SecE"/>
    <property type="match status" value="1"/>
</dbReference>
<comment type="subunit">
    <text evidence="9">Component of the Sec protein translocase complex. Heterotrimer consisting of SecY, SecE and SecG subunits. The heterotrimers can form oligomers, although 1 heterotrimer is thought to be able to translocate proteins. Interacts with the ribosome. Interacts with SecDF, and other proteins may be involved. Interacts with SecA.</text>
</comment>